<evidence type="ECO:0000313" key="3">
    <source>
        <dbReference type="Proteomes" id="UP000423396"/>
    </source>
</evidence>
<dbReference type="OrthoDB" id="33957at2157"/>
<accession>A0A650CMA7</accession>
<dbReference type="GeneID" id="42797731"/>
<dbReference type="Proteomes" id="UP000423396">
    <property type="component" value="Chromosome"/>
</dbReference>
<feature type="region of interest" description="Disordered" evidence="1">
    <location>
        <begin position="76"/>
        <end position="102"/>
    </location>
</feature>
<name>A0A650CMA7_9CREN</name>
<organism evidence="2 3">
    <name type="scientific">Stygiolobus azoricus</name>
    <dbReference type="NCBI Taxonomy" id="41675"/>
    <lineage>
        <taxon>Archaea</taxon>
        <taxon>Thermoproteota</taxon>
        <taxon>Thermoprotei</taxon>
        <taxon>Sulfolobales</taxon>
        <taxon>Sulfolobaceae</taxon>
        <taxon>Stygiolobus</taxon>
    </lineage>
</organism>
<dbReference type="RefSeq" id="WP_156005036.1">
    <property type="nucleotide sequence ID" value="NZ_CP045483.1"/>
</dbReference>
<dbReference type="EMBL" id="CP045483">
    <property type="protein sequence ID" value="QGR18815.1"/>
    <property type="molecule type" value="Genomic_DNA"/>
</dbReference>
<keyword evidence="3" id="KW-1185">Reference proteome</keyword>
<dbReference type="AlphaFoldDB" id="A0A650CMA7"/>
<protein>
    <submittedName>
        <fullName evidence="2">Uncharacterized protein</fullName>
    </submittedName>
</protein>
<gene>
    <name evidence="2" type="ORF">D1868_01615</name>
</gene>
<evidence type="ECO:0000313" key="2">
    <source>
        <dbReference type="EMBL" id="QGR18815.1"/>
    </source>
</evidence>
<reference evidence="2 3" key="1">
    <citation type="submission" date="2019-10" db="EMBL/GenBank/DDBJ databases">
        <title>Genome Sequences from Six Type Strain Members of the Archaeal Family Sulfolobaceae: Acidianus ambivalens, Acidianus infernus, Metallosphaera prunae, Stygiolobus azoricus, Sulfolobus metallicus, and Sulfurisphaera ohwakuensis.</title>
        <authorList>
            <person name="Counts J.A."/>
            <person name="Kelly R.M."/>
        </authorList>
    </citation>
    <scope>NUCLEOTIDE SEQUENCE [LARGE SCALE GENOMIC DNA]</scope>
    <source>
        <strain evidence="2 3">FC6</strain>
    </source>
</reference>
<feature type="compositionally biased region" description="Acidic residues" evidence="1">
    <location>
        <begin position="82"/>
        <end position="102"/>
    </location>
</feature>
<sequence>MSSTTRWIPKWKTIQLSIENKTVDVCFDEISQLYACPICTPICKKGGIPDYGAYFFTVDDLKDHLEAHKESLWSKKTRRVEEEEEEEKVRVEEEEEEDENQD</sequence>
<dbReference type="KEGG" id="sazo:D1868_01615"/>
<proteinExistence type="predicted"/>
<evidence type="ECO:0000256" key="1">
    <source>
        <dbReference type="SAM" id="MobiDB-lite"/>
    </source>
</evidence>